<keyword evidence="4" id="KW-1185">Reference proteome</keyword>
<dbReference type="InterPro" id="IPR036822">
    <property type="entry name" value="CutC-like_dom_sf"/>
</dbReference>
<reference evidence="3 4" key="1">
    <citation type="submission" date="2021-03" db="EMBL/GenBank/DDBJ databases">
        <title>Genomic Encyclopedia of Type Strains, Phase IV (KMG-IV): sequencing the most valuable type-strain genomes for metagenomic binning, comparative biology and taxonomic classification.</title>
        <authorList>
            <person name="Goeker M."/>
        </authorList>
    </citation>
    <scope>NUCLEOTIDE SEQUENCE [LARGE SCALE GENOMIC DNA]</scope>
    <source>
        <strain evidence="3 4">DSM 24950</strain>
    </source>
</reference>
<name>A0ABS4HSS2_9BACL</name>
<comment type="caution">
    <text evidence="2">Once thought to be involved in copper homeostasis, experiments in E.coli have shown this is not the case.</text>
</comment>
<evidence type="ECO:0000313" key="4">
    <source>
        <dbReference type="Proteomes" id="UP001519344"/>
    </source>
</evidence>
<dbReference type="HAMAP" id="MF_00795">
    <property type="entry name" value="CutC"/>
    <property type="match status" value="1"/>
</dbReference>
<evidence type="ECO:0000256" key="1">
    <source>
        <dbReference type="ARBA" id="ARBA00007768"/>
    </source>
</evidence>
<dbReference type="Gene3D" id="3.20.20.380">
    <property type="entry name" value="Copper homeostasis (CutC) domain"/>
    <property type="match status" value="1"/>
</dbReference>
<protein>
    <recommendedName>
        <fullName evidence="2">PF03932 family protein CutC</fullName>
    </recommendedName>
</protein>
<dbReference type="InterPro" id="IPR005627">
    <property type="entry name" value="CutC-like"/>
</dbReference>
<evidence type="ECO:0000313" key="3">
    <source>
        <dbReference type="EMBL" id="MBP1961681.1"/>
    </source>
</evidence>
<dbReference type="Pfam" id="PF03932">
    <property type="entry name" value="CutC"/>
    <property type="match status" value="1"/>
</dbReference>
<comment type="subcellular location">
    <subcellularLocation>
        <location evidence="2">Cytoplasm</location>
    </subcellularLocation>
</comment>
<dbReference type="Proteomes" id="UP001519344">
    <property type="component" value="Unassembled WGS sequence"/>
</dbReference>
<dbReference type="RefSeq" id="WP_193580789.1">
    <property type="nucleotide sequence ID" value="NZ_JAAOZR010000006.1"/>
</dbReference>
<dbReference type="PANTHER" id="PTHR12598:SF0">
    <property type="entry name" value="COPPER HOMEOSTASIS PROTEIN CUTC HOMOLOG"/>
    <property type="match status" value="1"/>
</dbReference>
<dbReference type="SUPFAM" id="SSF110395">
    <property type="entry name" value="CutC-like"/>
    <property type="match status" value="1"/>
</dbReference>
<comment type="similarity">
    <text evidence="1 2">Belongs to the CutC family.</text>
</comment>
<keyword evidence="2" id="KW-0963">Cytoplasm</keyword>
<dbReference type="PANTHER" id="PTHR12598">
    <property type="entry name" value="COPPER HOMEOSTASIS PROTEIN CUTC"/>
    <property type="match status" value="1"/>
</dbReference>
<accession>A0ABS4HSS2</accession>
<comment type="caution">
    <text evidence="3">The sequence shown here is derived from an EMBL/GenBank/DDBJ whole genome shotgun (WGS) entry which is preliminary data.</text>
</comment>
<sequence length="229" mass="24685">MILLEVIATSLEDALHAEAGGADRIELVADLHEGGLTPDMALVREITAAVSIPVHVMIRPHSRSFHMQDNDIQTMLYASEAAYQAGAAALVWGVLTEEGTIERNALESLLTAVPLPVTFHRAFDEIKNQEEALSVLLDYGQIRSVLTSGGAVSALQATERLRKLVSLTAGHKLNIMAGGGLTLESLKEFVGETHVPIVHLGTGVRMNQRVNEPVDIDKVKKAKQLLTVS</sequence>
<dbReference type="EMBL" id="JAGGKV010000002">
    <property type="protein sequence ID" value="MBP1961681.1"/>
    <property type="molecule type" value="Genomic_DNA"/>
</dbReference>
<proteinExistence type="inferred from homology"/>
<organism evidence="3 4">
    <name type="scientific">Paenibacillus aceris</name>
    <dbReference type="NCBI Taxonomy" id="869555"/>
    <lineage>
        <taxon>Bacteria</taxon>
        <taxon>Bacillati</taxon>
        <taxon>Bacillota</taxon>
        <taxon>Bacilli</taxon>
        <taxon>Bacillales</taxon>
        <taxon>Paenibacillaceae</taxon>
        <taxon>Paenibacillus</taxon>
    </lineage>
</organism>
<evidence type="ECO:0000256" key="2">
    <source>
        <dbReference type="HAMAP-Rule" id="MF_00795"/>
    </source>
</evidence>
<gene>
    <name evidence="2" type="primary">cutC</name>
    <name evidence="3" type="ORF">J2Z65_000879</name>
</gene>